<dbReference type="Proteomes" id="UP001589575">
    <property type="component" value="Unassembled WGS sequence"/>
</dbReference>
<name>A0ABV5G0J5_9MICC</name>
<sequence>MGVPLARGTAAGSGACSARHGSTLTGQGARIGLPVRGVAQYGWSLHPHGSSCAGPVLVRWWSVRWPARPPGAVWCSEPTALRMGRLQASSVVPVWR</sequence>
<dbReference type="EMBL" id="JBHMFI010000001">
    <property type="protein sequence ID" value="MFB9072437.1"/>
    <property type="molecule type" value="Genomic_DNA"/>
</dbReference>
<gene>
    <name evidence="2" type="ORF">ACFFX0_15030</name>
</gene>
<keyword evidence="3" id="KW-1185">Reference proteome</keyword>
<comment type="caution">
    <text evidence="2">The sequence shown here is derived from an EMBL/GenBank/DDBJ whole genome shotgun (WGS) entry which is preliminary data.</text>
</comment>
<evidence type="ECO:0000313" key="2">
    <source>
        <dbReference type="EMBL" id="MFB9072437.1"/>
    </source>
</evidence>
<evidence type="ECO:0008006" key="4">
    <source>
        <dbReference type="Google" id="ProtNLM"/>
    </source>
</evidence>
<evidence type="ECO:0000313" key="3">
    <source>
        <dbReference type="Proteomes" id="UP001589575"/>
    </source>
</evidence>
<proteinExistence type="predicted"/>
<feature type="region of interest" description="Disordered" evidence="1">
    <location>
        <begin position="1"/>
        <end position="28"/>
    </location>
</feature>
<protein>
    <recommendedName>
        <fullName evidence="4">Secreted protein</fullName>
    </recommendedName>
</protein>
<accession>A0ABV5G0J5</accession>
<reference evidence="2 3" key="1">
    <citation type="submission" date="2024-09" db="EMBL/GenBank/DDBJ databases">
        <authorList>
            <person name="Sun Q."/>
            <person name="Mori K."/>
        </authorList>
    </citation>
    <scope>NUCLEOTIDE SEQUENCE [LARGE SCALE GENOMIC DNA]</scope>
    <source>
        <strain evidence="2 3">CCM 7609</strain>
    </source>
</reference>
<organism evidence="2 3">
    <name type="scientific">Citricoccus parietis</name>
    <dbReference type="NCBI Taxonomy" id="592307"/>
    <lineage>
        <taxon>Bacteria</taxon>
        <taxon>Bacillati</taxon>
        <taxon>Actinomycetota</taxon>
        <taxon>Actinomycetes</taxon>
        <taxon>Micrococcales</taxon>
        <taxon>Micrococcaceae</taxon>
        <taxon>Citricoccus</taxon>
    </lineage>
</organism>
<evidence type="ECO:0000256" key="1">
    <source>
        <dbReference type="SAM" id="MobiDB-lite"/>
    </source>
</evidence>